<evidence type="ECO:0008006" key="3">
    <source>
        <dbReference type="Google" id="ProtNLM"/>
    </source>
</evidence>
<dbReference type="Pfam" id="PF10229">
    <property type="entry name" value="MMADHC"/>
    <property type="match status" value="1"/>
</dbReference>
<name>A0A4U5M6W6_STECR</name>
<dbReference type="AlphaFoldDB" id="A0A4U5M6W6"/>
<dbReference type="PANTHER" id="PTHR13192">
    <property type="entry name" value="MY011 PROTEIN"/>
    <property type="match status" value="1"/>
</dbReference>
<dbReference type="InterPro" id="IPR019362">
    <property type="entry name" value="MMADHC"/>
</dbReference>
<dbReference type="OrthoDB" id="10263782at2759"/>
<evidence type="ECO:0000313" key="2">
    <source>
        <dbReference type="Proteomes" id="UP000298663"/>
    </source>
</evidence>
<dbReference type="GO" id="GO:0009235">
    <property type="term" value="P:cobalamin metabolic process"/>
    <property type="evidence" value="ECO:0007669"/>
    <property type="project" value="InterPro"/>
</dbReference>
<reference evidence="1 2" key="1">
    <citation type="journal article" date="2015" name="Genome Biol.">
        <title>Comparative genomics of Steinernema reveals deeply conserved gene regulatory networks.</title>
        <authorList>
            <person name="Dillman A.R."/>
            <person name="Macchietto M."/>
            <person name="Porter C.F."/>
            <person name="Rogers A."/>
            <person name="Williams B."/>
            <person name="Antoshechkin I."/>
            <person name="Lee M.M."/>
            <person name="Goodwin Z."/>
            <person name="Lu X."/>
            <person name="Lewis E.E."/>
            <person name="Goodrich-Blair H."/>
            <person name="Stock S.P."/>
            <person name="Adams B.J."/>
            <person name="Sternberg P.W."/>
            <person name="Mortazavi A."/>
        </authorList>
    </citation>
    <scope>NUCLEOTIDE SEQUENCE [LARGE SCALE GENOMIC DNA]</scope>
    <source>
        <strain evidence="1 2">ALL</strain>
    </source>
</reference>
<dbReference type="EMBL" id="AZBU02000009">
    <property type="protein sequence ID" value="TKR64626.1"/>
    <property type="molecule type" value="Genomic_DNA"/>
</dbReference>
<dbReference type="STRING" id="34508.A0A4U5M6W6"/>
<dbReference type="PANTHER" id="PTHR13192:SF3">
    <property type="entry name" value="COBALAMIN TRAFFICKING PROTEIN CBLD"/>
    <property type="match status" value="1"/>
</dbReference>
<dbReference type="GO" id="GO:0005739">
    <property type="term" value="C:mitochondrion"/>
    <property type="evidence" value="ECO:0007669"/>
    <property type="project" value="TreeGrafter"/>
</dbReference>
<evidence type="ECO:0000313" key="1">
    <source>
        <dbReference type="EMBL" id="TKR64626.1"/>
    </source>
</evidence>
<sequence length="224" mass="25570">MVRWRISFLYRLLYKRRQNNLLGPSNTQFPFPGDVASAIAYNAGKIVTQEPEKPVKTQEPCSYRTIAVQNLLKESALAVKPSPDYNPEVLMAETENPLTEEVELKALECPRLLRKDLRHLFPNMDFKDRDVTVLNITQKTESDMSAWSPMMEVERMQLTSGFIQSATSVCSALQQYGYWADFIDPSSGRPYLGKFTNATLFETDERYKSMGFKIEDLGCCKGLN</sequence>
<keyword evidence="2" id="KW-1185">Reference proteome</keyword>
<dbReference type="Proteomes" id="UP000298663">
    <property type="component" value="Unassembled WGS sequence"/>
</dbReference>
<protein>
    <recommendedName>
        <fullName evidence="3">Methylmalonic aciduria and homocystinuria type D protein, mitochondrial</fullName>
    </recommendedName>
</protein>
<proteinExistence type="predicted"/>
<organism evidence="1 2">
    <name type="scientific">Steinernema carpocapsae</name>
    <name type="common">Entomopathogenic nematode</name>
    <dbReference type="NCBI Taxonomy" id="34508"/>
    <lineage>
        <taxon>Eukaryota</taxon>
        <taxon>Metazoa</taxon>
        <taxon>Ecdysozoa</taxon>
        <taxon>Nematoda</taxon>
        <taxon>Chromadorea</taxon>
        <taxon>Rhabditida</taxon>
        <taxon>Tylenchina</taxon>
        <taxon>Panagrolaimomorpha</taxon>
        <taxon>Strongyloidoidea</taxon>
        <taxon>Steinernematidae</taxon>
        <taxon>Steinernema</taxon>
    </lineage>
</organism>
<comment type="caution">
    <text evidence="1">The sequence shown here is derived from an EMBL/GenBank/DDBJ whole genome shotgun (WGS) entry which is preliminary data.</text>
</comment>
<accession>A0A4U5M6W6</accession>
<gene>
    <name evidence="1" type="ORF">L596_025124</name>
</gene>
<reference evidence="1 2" key="2">
    <citation type="journal article" date="2019" name="G3 (Bethesda)">
        <title>Hybrid Assembly of the Genome of the Entomopathogenic Nematode Steinernema carpocapsae Identifies the X-Chromosome.</title>
        <authorList>
            <person name="Serra L."/>
            <person name="Macchietto M."/>
            <person name="Macias-Munoz A."/>
            <person name="McGill C.J."/>
            <person name="Rodriguez I.M."/>
            <person name="Rodriguez B."/>
            <person name="Murad R."/>
            <person name="Mortazavi A."/>
        </authorList>
    </citation>
    <scope>NUCLEOTIDE SEQUENCE [LARGE SCALE GENOMIC DNA]</scope>
    <source>
        <strain evidence="1 2">ALL</strain>
    </source>
</reference>